<protein>
    <recommendedName>
        <fullName evidence="3">Lipoprotein</fullName>
    </recommendedName>
</protein>
<organism evidence="1 2">
    <name type="scientific">Microcosmobacter mediterraneus</name>
    <dbReference type="NCBI Taxonomy" id="3075607"/>
    <lineage>
        <taxon>Bacteria</taxon>
        <taxon>Pseudomonadati</taxon>
        <taxon>Bacteroidota</taxon>
        <taxon>Flavobacteriia</taxon>
        <taxon>Flavobacteriales</taxon>
        <taxon>Flavobacteriaceae</taxon>
        <taxon>Microcosmobacter</taxon>
    </lineage>
</organism>
<accession>A0ABU2YHR4</accession>
<reference evidence="1 2" key="1">
    <citation type="submission" date="2023-09" db="EMBL/GenBank/DDBJ databases">
        <authorList>
            <person name="Rey-Velasco X."/>
        </authorList>
    </citation>
    <scope>NUCLEOTIDE SEQUENCE [LARGE SCALE GENOMIC DNA]</scope>
    <source>
        <strain evidence="1 2">W332</strain>
    </source>
</reference>
<dbReference type="EMBL" id="JAVRIA010000001">
    <property type="protein sequence ID" value="MDT0557688.1"/>
    <property type="molecule type" value="Genomic_DNA"/>
</dbReference>
<keyword evidence="2" id="KW-1185">Reference proteome</keyword>
<gene>
    <name evidence="1" type="ORF">RM697_03465</name>
</gene>
<name>A0ABU2YHR4_9FLAO</name>
<evidence type="ECO:0000313" key="1">
    <source>
        <dbReference type="EMBL" id="MDT0557688.1"/>
    </source>
</evidence>
<dbReference type="RefSeq" id="WP_311426449.1">
    <property type="nucleotide sequence ID" value="NZ_JAVRIA010000001.1"/>
</dbReference>
<evidence type="ECO:0008006" key="3">
    <source>
        <dbReference type="Google" id="ProtNLM"/>
    </source>
</evidence>
<dbReference type="Proteomes" id="UP001259492">
    <property type="component" value="Unassembled WGS sequence"/>
</dbReference>
<comment type="caution">
    <text evidence="1">The sequence shown here is derived from an EMBL/GenBank/DDBJ whole genome shotgun (WGS) entry which is preliminary data.</text>
</comment>
<evidence type="ECO:0000313" key="2">
    <source>
        <dbReference type="Proteomes" id="UP001259492"/>
    </source>
</evidence>
<sequence length="221" mass="25230">MKSYTILGYVLLMFLCSCLKYSPSKVQDSNVINGYNLKSGLLINNGINRGLAFTDSLQNTYAITYISVTISNDSTIPIQFSTNFNLDYDHPLKESDDKFKVVILPEQWTFDGFEITDSMINDIYRRHKQPKLQQILKPNETFRFAIGTLRPSPAKICGIIPNAFFINDTTENFKHCNWLKQNHNTSKTPLLIGLKLDYCHNNGNVPNCMLLHCGTMSYPKK</sequence>
<proteinExistence type="predicted"/>
<dbReference type="PROSITE" id="PS51257">
    <property type="entry name" value="PROKAR_LIPOPROTEIN"/>
    <property type="match status" value="1"/>
</dbReference>